<protein>
    <submittedName>
        <fullName evidence="2">Uncharacterized protein</fullName>
    </submittedName>
</protein>
<feature type="transmembrane region" description="Helical" evidence="1">
    <location>
        <begin position="85"/>
        <end position="103"/>
    </location>
</feature>
<keyword evidence="3" id="KW-1185">Reference proteome</keyword>
<dbReference type="AlphaFoldDB" id="A0AAD4NFY2"/>
<dbReference type="Proteomes" id="UP001201812">
    <property type="component" value="Unassembled WGS sequence"/>
</dbReference>
<evidence type="ECO:0000313" key="2">
    <source>
        <dbReference type="EMBL" id="KAI1723644.1"/>
    </source>
</evidence>
<dbReference type="EMBL" id="JAKKPZ010000003">
    <property type="protein sequence ID" value="KAI1723644.1"/>
    <property type="molecule type" value="Genomic_DNA"/>
</dbReference>
<organism evidence="2 3">
    <name type="scientific">Ditylenchus destructor</name>
    <dbReference type="NCBI Taxonomy" id="166010"/>
    <lineage>
        <taxon>Eukaryota</taxon>
        <taxon>Metazoa</taxon>
        <taxon>Ecdysozoa</taxon>
        <taxon>Nematoda</taxon>
        <taxon>Chromadorea</taxon>
        <taxon>Rhabditida</taxon>
        <taxon>Tylenchina</taxon>
        <taxon>Tylenchomorpha</taxon>
        <taxon>Sphaerularioidea</taxon>
        <taxon>Anguinidae</taxon>
        <taxon>Anguininae</taxon>
        <taxon>Ditylenchus</taxon>
    </lineage>
</organism>
<reference evidence="2" key="1">
    <citation type="submission" date="2022-01" db="EMBL/GenBank/DDBJ databases">
        <title>Genome Sequence Resource for Two Populations of Ditylenchus destructor, the Migratory Endoparasitic Phytonematode.</title>
        <authorList>
            <person name="Zhang H."/>
            <person name="Lin R."/>
            <person name="Xie B."/>
        </authorList>
    </citation>
    <scope>NUCLEOTIDE SEQUENCE</scope>
    <source>
        <strain evidence="2">BazhouSP</strain>
    </source>
</reference>
<gene>
    <name evidence="2" type="ORF">DdX_03813</name>
</gene>
<proteinExistence type="predicted"/>
<name>A0AAD4NFY2_9BILA</name>
<comment type="caution">
    <text evidence="2">The sequence shown here is derived from an EMBL/GenBank/DDBJ whole genome shotgun (WGS) entry which is preliminary data.</text>
</comment>
<accession>A0AAD4NFY2</accession>
<sequence>MSGAFPDKVLPPPSYSFTNSQDLPEVDKLSEVSDSNTIHTNAPVMICSCTKPVYIVDNENKEPPNCQCQSAATLRTSLGQRWRKRFVIILLIFLCALILATYFSTRRCCNNNYDPASNIFDSAPTHEQSFAGNNELIQPPLESQIEPASNIPCSQIPTPCSGPQECKSCQPCPSSALLHRRRDKPSCHQLSLDELDRSDNWLRSPRKRSRDFAKRNQRSFLPGCGFSLPPLDMFPFFDHMYIDCYMAQLGVPTHSVPHFLPPPLFELFAGPDAFRNSRMSLALSTKPLDVDPMYQFVMFVTGCDLRAEECRERNAFNMGTKVKVVGPLCDRGLAFEDVMGNRVKATKQGDYVQIEIKTNMGTSLKLYEYGDRRLLCADDAIGNYLVVAEDVRKRLVKRADNMGNLDSFKLRVDA</sequence>
<evidence type="ECO:0000313" key="3">
    <source>
        <dbReference type="Proteomes" id="UP001201812"/>
    </source>
</evidence>
<keyword evidence="1" id="KW-0472">Membrane</keyword>
<keyword evidence="1" id="KW-1133">Transmembrane helix</keyword>
<evidence type="ECO:0000256" key="1">
    <source>
        <dbReference type="SAM" id="Phobius"/>
    </source>
</evidence>
<keyword evidence="1" id="KW-0812">Transmembrane</keyword>